<dbReference type="Gene3D" id="3.40.50.300">
    <property type="entry name" value="P-loop containing nucleotide triphosphate hydrolases"/>
    <property type="match status" value="1"/>
</dbReference>
<evidence type="ECO:0000256" key="2">
    <source>
        <dbReference type="ARBA" id="ARBA00009638"/>
    </source>
</evidence>
<dbReference type="SUPFAM" id="SSF52540">
    <property type="entry name" value="P-loop containing nucleoside triphosphate hydrolases"/>
    <property type="match status" value="1"/>
</dbReference>
<dbReference type="InterPro" id="IPR006073">
    <property type="entry name" value="GTP-bd"/>
</dbReference>
<dbReference type="RefSeq" id="WP_129722422.1">
    <property type="nucleotide sequence ID" value="NZ_CP101808.1"/>
</dbReference>
<evidence type="ECO:0000256" key="6">
    <source>
        <dbReference type="ARBA" id="ARBA00022842"/>
    </source>
</evidence>
<reference evidence="12" key="1">
    <citation type="submission" date="2022-07" db="EMBL/GenBank/DDBJ databases">
        <title>Complete genome of Mycoplasma equigenitalium type strain T37.</title>
        <authorList>
            <person name="Spergser J."/>
        </authorList>
    </citation>
    <scope>NUCLEOTIDE SEQUENCE</scope>
    <source>
        <strain evidence="12">T37</strain>
    </source>
</reference>
<keyword evidence="13" id="KW-1185">Reference proteome</keyword>
<keyword evidence="8 10" id="KW-0717">Septation</keyword>
<dbReference type="Pfam" id="PF01926">
    <property type="entry name" value="MMR_HSR1"/>
    <property type="match status" value="1"/>
</dbReference>
<dbReference type="NCBIfam" id="TIGR00231">
    <property type="entry name" value="small_GTP"/>
    <property type="match status" value="1"/>
</dbReference>
<dbReference type="HAMAP" id="MF_00321">
    <property type="entry name" value="GTPase_EngB"/>
    <property type="match status" value="1"/>
</dbReference>
<dbReference type="PANTHER" id="PTHR11649:SF13">
    <property type="entry name" value="ENGB-TYPE G DOMAIN-CONTAINING PROTEIN"/>
    <property type="match status" value="1"/>
</dbReference>
<keyword evidence="3 10" id="KW-0132">Cell division</keyword>
<protein>
    <recommendedName>
        <fullName evidence="10">Probable GTP-binding protein EngB</fullName>
    </recommendedName>
</protein>
<evidence type="ECO:0000256" key="5">
    <source>
        <dbReference type="ARBA" id="ARBA00022741"/>
    </source>
</evidence>
<evidence type="ECO:0000259" key="11">
    <source>
        <dbReference type="PROSITE" id="PS51706"/>
    </source>
</evidence>
<evidence type="ECO:0000256" key="10">
    <source>
        <dbReference type="HAMAP-Rule" id="MF_00321"/>
    </source>
</evidence>
<evidence type="ECO:0000256" key="4">
    <source>
        <dbReference type="ARBA" id="ARBA00022723"/>
    </source>
</evidence>
<comment type="cofactor">
    <cofactor evidence="1">
        <name>Mg(2+)</name>
        <dbReference type="ChEBI" id="CHEBI:18420"/>
    </cofactor>
</comment>
<organism evidence="12 13">
    <name type="scientific">Mycoplasmopsis equigenitalium</name>
    <dbReference type="NCBI Taxonomy" id="114883"/>
    <lineage>
        <taxon>Bacteria</taxon>
        <taxon>Bacillati</taxon>
        <taxon>Mycoplasmatota</taxon>
        <taxon>Mycoplasmoidales</taxon>
        <taxon>Metamycoplasmataceae</taxon>
        <taxon>Mycoplasmopsis</taxon>
    </lineage>
</organism>
<evidence type="ECO:0000313" key="12">
    <source>
        <dbReference type="EMBL" id="UUD37048.1"/>
    </source>
</evidence>
<proteinExistence type="inferred from homology"/>
<dbReference type="PANTHER" id="PTHR11649">
    <property type="entry name" value="MSS1/TRME-RELATED GTP-BINDING PROTEIN"/>
    <property type="match status" value="1"/>
</dbReference>
<keyword evidence="5 10" id="KW-0547">Nucleotide-binding</keyword>
<name>A0ABY5J1C2_9BACT</name>
<accession>A0ABY5J1C2</accession>
<dbReference type="InterPro" id="IPR005225">
    <property type="entry name" value="Small_GTP-bd"/>
</dbReference>
<gene>
    <name evidence="12" type="primary">yihA</name>
    <name evidence="10" type="synonym">engB</name>
    <name evidence="12" type="ORF">NPA09_00520</name>
</gene>
<comment type="function">
    <text evidence="10">Necessary for normal cell division and for the maintenance of normal septation.</text>
</comment>
<keyword evidence="4" id="KW-0479">Metal-binding</keyword>
<evidence type="ECO:0000313" key="13">
    <source>
        <dbReference type="Proteomes" id="UP001059576"/>
    </source>
</evidence>
<feature type="domain" description="EngB-type G" evidence="11">
    <location>
        <begin position="18"/>
        <end position="186"/>
    </location>
</feature>
<dbReference type="NCBIfam" id="TIGR03598">
    <property type="entry name" value="GTPase_YsxC"/>
    <property type="match status" value="1"/>
</dbReference>
<evidence type="ECO:0000256" key="3">
    <source>
        <dbReference type="ARBA" id="ARBA00022618"/>
    </source>
</evidence>
<dbReference type="InterPro" id="IPR019987">
    <property type="entry name" value="GTP-bd_ribosome_bio_YsxC"/>
</dbReference>
<keyword evidence="6" id="KW-0460">Magnesium</keyword>
<keyword evidence="7 10" id="KW-0342">GTP-binding</keyword>
<dbReference type="InterPro" id="IPR030393">
    <property type="entry name" value="G_ENGB_dom"/>
</dbReference>
<dbReference type="CDD" id="cd01876">
    <property type="entry name" value="YihA_EngB"/>
    <property type="match status" value="1"/>
</dbReference>
<evidence type="ECO:0000256" key="1">
    <source>
        <dbReference type="ARBA" id="ARBA00001946"/>
    </source>
</evidence>
<evidence type="ECO:0000256" key="9">
    <source>
        <dbReference type="ARBA" id="ARBA00023306"/>
    </source>
</evidence>
<keyword evidence="9 10" id="KW-0131">Cell cycle</keyword>
<dbReference type="Proteomes" id="UP001059576">
    <property type="component" value="Chromosome"/>
</dbReference>
<dbReference type="EMBL" id="CP101808">
    <property type="protein sequence ID" value="UUD37048.1"/>
    <property type="molecule type" value="Genomic_DNA"/>
</dbReference>
<dbReference type="InterPro" id="IPR027417">
    <property type="entry name" value="P-loop_NTPase"/>
</dbReference>
<comment type="similarity">
    <text evidence="2 10">Belongs to the TRAFAC class TrmE-Era-EngA-EngB-Septin-like GTPase superfamily. EngB GTPase family.</text>
</comment>
<sequence length="186" mass="21192">MISFSKSAVDINSFIKHEGSEVVFWGRSNVGKSSLINAIANNKIAKTSSTPGRTQLINYFVNQDGNYIVDLPGYGYAKVNKQTQEKINKMIDEYLNWSNNIKCVFLLIDARIGFQKNDLEVIDYLNQINLPIFIVFTKIDKLNQSQKHQLTTSVTDNKLNMYLLVSALKKQNIAKLQNVVNDYLHI</sequence>
<evidence type="ECO:0000256" key="7">
    <source>
        <dbReference type="ARBA" id="ARBA00023134"/>
    </source>
</evidence>
<evidence type="ECO:0000256" key="8">
    <source>
        <dbReference type="ARBA" id="ARBA00023210"/>
    </source>
</evidence>
<dbReference type="PROSITE" id="PS51706">
    <property type="entry name" value="G_ENGB"/>
    <property type="match status" value="1"/>
</dbReference>